<reference evidence="3 4" key="1">
    <citation type="journal article" date="2011" name="BMC Genomics">
        <title>Genome sequencing reveals diversification of virulence factor content and possible host adaptation in distinct subpopulations of Salmonella enterica.</title>
        <authorList>
            <person name="den Bakker H.C."/>
            <person name="Moreno Switt A.I."/>
            <person name="Govoni G."/>
            <person name="Cummings C.A."/>
            <person name="Ranieri M.L."/>
            <person name="Degoricija L."/>
            <person name="Hoelzer K."/>
            <person name="Rodriguez-Rivera L.D."/>
            <person name="Brown S."/>
            <person name="Bolchacova E."/>
            <person name="Furtado M.R."/>
            <person name="Wiedmann M."/>
        </authorList>
    </citation>
    <scope>NUCLEOTIDE SEQUENCE [LARGE SCALE GENOMIC DNA]</scope>
    <source>
        <strain evidence="3 4">R8-3404</strain>
    </source>
</reference>
<evidence type="ECO:0000256" key="2">
    <source>
        <dbReference type="ARBA" id="ARBA00022576"/>
    </source>
</evidence>
<dbReference type="InterPro" id="IPR050103">
    <property type="entry name" value="Class-III_PLP-dep_AT"/>
</dbReference>
<keyword evidence="3" id="KW-0808">Transferase</keyword>
<evidence type="ECO:0000313" key="3">
    <source>
        <dbReference type="EMBL" id="EHC91357.1"/>
    </source>
</evidence>
<dbReference type="InterPro" id="IPR015421">
    <property type="entry name" value="PyrdxlP-dep_Trfase_major"/>
</dbReference>
<dbReference type="Proteomes" id="UP000003915">
    <property type="component" value="Unassembled WGS sequence"/>
</dbReference>
<gene>
    <name evidence="3" type="ORF">LTSEUGA_2711</name>
</gene>
<dbReference type="EMBL" id="AFCV01000703">
    <property type="protein sequence ID" value="EHC91357.1"/>
    <property type="molecule type" value="Genomic_DNA"/>
</dbReference>
<sequence>MIVEPVQGEGGVIPATKAFLQGLRELCDRHQALLIFDEVQTGVGRTGELYAYMHYIYVIPQCGLHICIMALRPIS</sequence>
<dbReference type="GO" id="GO:0042802">
    <property type="term" value="F:identical protein binding"/>
    <property type="evidence" value="ECO:0007669"/>
    <property type="project" value="TreeGrafter"/>
</dbReference>
<dbReference type="PANTHER" id="PTHR11986:SF113">
    <property type="entry name" value="SUCCINYLORNITHINE TRANSAMINASE"/>
    <property type="match status" value="1"/>
</dbReference>
<protein>
    <submittedName>
        <fullName evidence="3">Succinylornithine transaminase</fullName>
        <ecNumber evidence="3">2.6.1.81</ecNumber>
    </submittedName>
</protein>
<name>A0A6C8H1Y3_SALET</name>
<accession>A0A6C8H1Y3</accession>
<dbReference type="SUPFAM" id="SSF53383">
    <property type="entry name" value="PLP-dependent transferases"/>
    <property type="match status" value="1"/>
</dbReference>
<keyword evidence="2 3" id="KW-0032">Aminotransferase</keyword>
<comment type="cofactor">
    <cofactor evidence="1">
        <name>pyridoxal 5'-phosphate</name>
        <dbReference type="ChEBI" id="CHEBI:597326"/>
    </cofactor>
</comment>
<dbReference type="Gene3D" id="3.40.640.10">
    <property type="entry name" value="Type I PLP-dependent aspartate aminotransferase-like (Major domain)"/>
    <property type="match status" value="1"/>
</dbReference>
<proteinExistence type="predicted"/>
<dbReference type="EC" id="2.6.1.81" evidence="3"/>
<dbReference type="GO" id="GO:0006527">
    <property type="term" value="P:L-arginine catabolic process"/>
    <property type="evidence" value="ECO:0007669"/>
    <property type="project" value="TreeGrafter"/>
</dbReference>
<organism evidence="3 4">
    <name type="scientific">Salmonella enterica subsp. enterica serovar Uganda str. R8-3404</name>
    <dbReference type="NCBI Taxonomy" id="913083"/>
    <lineage>
        <taxon>Bacteria</taxon>
        <taxon>Pseudomonadati</taxon>
        <taxon>Pseudomonadota</taxon>
        <taxon>Gammaproteobacteria</taxon>
        <taxon>Enterobacterales</taxon>
        <taxon>Enterobacteriaceae</taxon>
        <taxon>Salmonella</taxon>
    </lineage>
</organism>
<evidence type="ECO:0000256" key="1">
    <source>
        <dbReference type="ARBA" id="ARBA00001933"/>
    </source>
</evidence>
<dbReference type="InterPro" id="IPR005814">
    <property type="entry name" value="Aminotrans_3"/>
</dbReference>
<evidence type="ECO:0000313" key="4">
    <source>
        <dbReference type="Proteomes" id="UP000003915"/>
    </source>
</evidence>
<dbReference type="GO" id="GO:0043825">
    <property type="term" value="F:succinylornithine transaminase activity"/>
    <property type="evidence" value="ECO:0007669"/>
    <property type="project" value="UniProtKB-EC"/>
</dbReference>
<dbReference type="Pfam" id="PF00202">
    <property type="entry name" value="Aminotran_3"/>
    <property type="match status" value="1"/>
</dbReference>
<dbReference type="AlphaFoldDB" id="A0A6C8H1Y3"/>
<comment type="caution">
    <text evidence="3">The sequence shown here is derived from an EMBL/GenBank/DDBJ whole genome shotgun (WGS) entry which is preliminary data.</text>
</comment>
<dbReference type="InterPro" id="IPR015424">
    <property type="entry name" value="PyrdxlP-dep_Trfase"/>
</dbReference>
<dbReference type="PANTHER" id="PTHR11986">
    <property type="entry name" value="AMINOTRANSFERASE CLASS III"/>
    <property type="match status" value="1"/>
</dbReference>
<dbReference type="GO" id="GO:0030170">
    <property type="term" value="F:pyridoxal phosphate binding"/>
    <property type="evidence" value="ECO:0007669"/>
    <property type="project" value="InterPro"/>
</dbReference>